<dbReference type="NCBIfam" id="TIGR00419">
    <property type="entry name" value="tim"/>
    <property type="match status" value="1"/>
</dbReference>
<sequence length="250" mass="26004">MTQKITPLIAGNWKMNGDAGSFLEVEVIKDHLAANEVNAEVVICPPATLLHRVSVALSESVAKTGAQNCHSAASGAYTGDISVAMVTEAGGEFVIVGHSERRDGYNESNEDVRAKAIAALEGGVVPIVCCGESLEVRESGKAIDVVVEQIIASCPDFTNEQELVVAYEPIWAIGTGKTASSADVDEMHNAIRAALVKRFGEQGAAIKILYGGSVKPANAKELLGVENVNGALVGGASLKADDFWGIISAA</sequence>
<evidence type="ECO:0000256" key="7">
    <source>
        <dbReference type="ARBA" id="ARBA00023235"/>
    </source>
</evidence>
<reference evidence="10" key="1">
    <citation type="journal article" date="2014" name="Int. J. Syst. Evol. Microbiol.">
        <title>Complete genome of a new Firmicutes species belonging to the dominant human colonic microbiota ('Ruminococcus bicirculans') reveals two chromosomes and a selective capacity to utilize plant glucans.</title>
        <authorList>
            <consortium name="NISC Comparative Sequencing Program"/>
            <person name="Wegmann U."/>
            <person name="Louis P."/>
            <person name="Goesmann A."/>
            <person name="Henrissat B."/>
            <person name="Duncan S.H."/>
            <person name="Flint H.J."/>
        </authorList>
    </citation>
    <scope>NUCLEOTIDE SEQUENCE</scope>
    <source>
        <strain evidence="10">NBRC 107169</strain>
    </source>
</reference>
<dbReference type="GO" id="GO:0016853">
    <property type="term" value="F:isomerase activity"/>
    <property type="evidence" value="ECO:0007669"/>
    <property type="project" value="UniProtKB-KW"/>
</dbReference>
<comment type="catalytic activity">
    <reaction evidence="8 9">
        <text>D-glyceraldehyde 3-phosphate = dihydroxyacetone phosphate</text>
        <dbReference type="Rhea" id="RHEA:18585"/>
        <dbReference type="ChEBI" id="CHEBI:57642"/>
        <dbReference type="ChEBI" id="CHEBI:59776"/>
        <dbReference type="EC" id="5.3.1.1"/>
    </reaction>
</comment>
<feature type="binding site" evidence="8">
    <location>
        <position position="213"/>
    </location>
    <ligand>
        <name>substrate</name>
    </ligand>
</feature>
<feature type="binding site" evidence="8">
    <location>
        <position position="174"/>
    </location>
    <ligand>
        <name>substrate</name>
    </ligand>
</feature>
<evidence type="ECO:0000256" key="2">
    <source>
        <dbReference type="ARBA" id="ARBA00004939"/>
    </source>
</evidence>
<dbReference type="InterPro" id="IPR013785">
    <property type="entry name" value="Aldolase_TIM"/>
</dbReference>
<evidence type="ECO:0000256" key="4">
    <source>
        <dbReference type="ARBA" id="ARBA00022432"/>
    </source>
</evidence>
<feature type="binding site" evidence="8">
    <location>
        <begin position="12"/>
        <end position="14"/>
    </location>
    <ligand>
        <name>substrate</name>
    </ligand>
</feature>
<keyword evidence="6 8" id="KW-0324">Glycolysis</keyword>
<name>A0ABQ5UTM2_9HYPH</name>
<evidence type="ECO:0000256" key="5">
    <source>
        <dbReference type="ARBA" id="ARBA00022490"/>
    </source>
</evidence>
<organism evidence="10 11">
    <name type="scientific">Maritalea porphyrae</name>
    <dbReference type="NCBI Taxonomy" id="880732"/>
    <lineage>
        <taxon>Bacteria</taxon>
        <taxon>Pseudomonadati</taxon>
        <taxon>Pseudomonadota</taxon>
        <taxon>Alphaproteobacteria</taxon>
        <taxon>Hyphomicrobiales</taxon>
        <taxon>Devosiaceae</taxon>
        <taxon>Maritalea</taxon>
    </lineage>
</organism>
<reference evidence="10" key="2">
    <citation type="submission" date="2023-01" db="EMBL/GenBank/DDBJ databases">
        <title>Draft genome sequence of Maritalea porphyrae strain NBRC 107169.</title>
        <authorList>
            <person name="Sun Q."/>
            <person name="Mori K."/>
        </authorList>
    </citation>
    <scope>NUCLEOTIDE SEQUENCE</scope>
    <source>
        <strain evidence="10">NBRC 107169</strain>
    </source>
</reference>
<dbReference type="Gene3D" id="3.20.20.70">
    <property type="entry name" value="Aldolase class I"/>
    <property type="match status" value="1"/>
</dbReference>
<comment type="function">
    <text evidence="8">Involved in the gluconeogenesis. Catalyzes stereospecifically the conversion of dihydroxyacetone phosphate (DHAP) to D-glyceraldehyde-3-phosphate (G3P).</text>
</comment>
<dbReference type="RefSeq" id="WP_284365418.1">
    <property type="nucleotide sequence ID" value="NZ_BSNI01000002.1"/>
</dbReference>
<dbReference type="PROSITE" id="PS51440">
    <property type="entry name" value="TIM_2"/>
    <property type="match status" value="1"/>
</dbReference>
<dbReference type="PANTHER" id="PTHR21139">
    <property type="entry name" value="TRIOSEPHOSPHATE ISOMERASE"/>
    <property type="match status" value="1"/>
</dbReference>
<feature type="active site" description="Electrophile" evidence="8">
    <location>
        <position position="98"/>
    </location>
</feature>
<comment type="pathway">
    <text evidence="8 9">Carbohydrate biosynthesis; gluconeogenesis.</text>
</comment>
<dbReference type="InterPro" id="IPR000652">
    <property type="entry name" value="Triosephosphate_isomerase"/>
</dbReference>
<protein>
    <recommendedName>
        <fullName evidence="8 9">Triosephosphate isomerase</fullName>
        <shortName evidence="8">TIM</shortName>
        <shortName evidence="8">TPI</shortName>
        <ecNumber evidence="8 9">5.3.1.1</ecNumber>
    </recommendedName>
    <alternativeName>
        <fullName evidence="8">Triose-phosphate isomerase</fullName>
    </alternativeName>
</protein>
<comment type="pathway">
    <text evidence="8 9">Carbohydrate degradation; glycolysis; D-glyceraldehyde 3-phosphate from glycerone phosphate: step 1/1.</text>
</comment>
<evidence type="ECO:0000256" key="1">
    <source>
        <dbReference type="ARBA" id="ARBA00000148"/>
    </source>
</evidence>
<dbReference type="InterPro" id="IPR020861">
    <property type="entry name" value="Triosephosphate_isomerase_AS"/>
</dbReference>
<keyword evidence="5 8" id="KW-0963">Cytoplasm</keyword>
<dbReference type="HAMAP" id="MF_00147_B">
    <property type="entry name" value="TIM_B"/>
    <property type="match status" value="1"/>
</dbReference>
<comment type="caution">
    <text evidence="10">The sequence shown here is derived from an EMBL/GenBank/DDBJ whole genome shotgun (WGS) entry which is preliminary data.</text>
</comment>
<evidence type="ECO:0000256" key="3">
    <source>
        <dbReference type="ARBA" id="ARBA00007422"/>
    </source>
</evidence>
<proteinExistence type="inferred from homology"/>
<dbReference type="Proteomes" id="UP001161405">
    <property type="component" value="Unassembled WGS sequence"/>
</dbReference>
<feature type="binding site" evidence="8">
    <location>
        <begin position="234"/>
        <end position="235"/>
    </location>
    <ligand>
        <name>substrate</name>
    </ligand>
</feature>
<evidence type="ECO:0000313" key="10">
    <source>
        <dbReference type="EMBL" id="GLQ18466.1"/>
    </source>
</evidence>
<dbReference type="Pfam" id="PF00121">
    <property type="entry name" value="TIM"/>
    <property type="match status" value="1"/>
</dbReference>
<evidence type="ECO:0000256" key="8">
    <source>
        <dbReference type="HAMAP-Rule" id="MF_00147"/>
    </source>
</evidence>
<keyword evidence="11" id="KW-1185">Reference proteome</keyword>
<dbReference type="CDD" id="cd00311">
    <property type="entry name" value="TIM"/>
    <property type="match status" value="1"/>
</dbReference>
<comment type="similarity">
    <text evidence="3 8 9">Belongs to the triosephosphate isomerase family.</text>
</comment>
<comment type="catalytic activity">
    <reaction evidence="1">
        <text>L-erythrulose 1-phosphate = D-erythrulose 4-phosphate</text>
        <dbReference type="Rhea" id="RHEA:49588"/>
        <dbReference type="ChEBI" id="CHEBI:58002"/>
        <dbReference type="ChEBI" id="CHEBI:90796"/>
        <dbReference type="EC" id="5.3.1.33"/>
    </reaction>
</comment>
<dbReference type="InterPro" id="IPR035990">
    <property type="entry name" value="TIM_sf"/>
</dbReference>
<dbReference type="SUPFAM" id="SSF51351">
    <property type="entry name" value="Triosephosphate isomerase (TIM)"/>
    <property type="match status" value="1"/>
</dbReference>
<feature type="active site" description="Proton acceptor" evidence="8">
    <location>
        <position position="168"/>
    </location>
</feature>
<dbReference type="InterPro" id="IPR022896">
    <property type="entry name" value="TrioseP_Isoase_bac/euk"/>
</dbReference>
<evidence type="ECO:0000256" key="6">
    <source>
        <dbReference type="ARBA" id="ARBA00023152"/>
    </source>
</evidence>
<keyword evidence="7 8" id="KW-0413">Isomerase</keyword>
<evidence type="ECO:0000313" key="11">
    <source>
        <dbReference type="Proteomes" id="UP001161405"/>
    </source>
</evidence>
<dbReference type="PROSITE" id="PS00171">
    <property type="entry name" value="TIM_1"/>
    <property type="match status" value="1"/>
</dbReference>
<evidence type="ECO:0000256" key="9">
    <source>
        <dbReference type="RuleBase" id="RU363013"/>
    </source>
</evidence>
<keyword evidence="4 8" id="KW-0312">Gluconeogenesis</keyword>
<comment type="subcellular location">
    <subcellularLocation>
        <location evidence="8 9">Cytoplasm</location>
    </subcellularLocation>
</comment>
<comment type="subunit">
    <text evidence="8 9">Homodimer.</text>
</comment>
<comment type="pathway">
    <text evidence="2">Carbohydrate metabolism; erythritol degradation.</text>
</comment>
<dbReference type="PANTHER" id="PTHR21139:SF42">
    <property type="entry name" value="TRIOSEPHOSPHATE ISOMERASE"/>
    <property type="match status" value="1"/>
</dbReference>
<accession>A0ABQ5UTM2</accession>
<dbReference type="EC" id="5.3.1.1" evidence="8 9"/>
<dbReference type="EMBL" id="BSNI01000002">
    <property type="protein sequence ID" value="GLQ18466.1"/>
    <property type="molecule type" value="Genomic_DNA"/>
</dbReference>
<gene>
    <name evidence="8 10" type="primary">tpiA</name>
    <name evidence="10" type="ORF">GCM10007879_27150</name>
</gene>